<evidence type="ECO:0000259" key="2">
    <source>
        <dbReference type="PROSITE" id="PS50966"/>
    </source>
</evidence>
<gene>
    <name evidence="3" type="ORF">RND71_032219</name>
</gene>
<name>A0AAE1V5M7_9SOLA</name>
<dbReference type="Proteomes" id="UP001291623">
    <property type="component" value="Unassembled WGS sequence"/>
</dbReference>
<comment type="caution">
    <text evidence="3">The sequence shown here is derived from an EMBL/GenBank/DDBJ whole genome shotgun (WGS) entry which is preliminary data.</text>
</comment>
<protein>
    <recommendedName>
        <fullName evidence="2">SWIM-type domain-containing protein</fullName>
    </recommendedName>
</protein>
<keyword evidence="4" id="KW-1185">Reference proteome</keyword>
<evidence type="ECO:0000313" key="3">
    <source>
        <dbReference type="EMBL" id="KAK4349464.1"/>
    </source>
</evidence>
<dbReference type="AlphaFoldDB" id="A0AAE1V5M7"/>
<dbReference type="GO" id="GO:0008270">
    <property type="term" value="F:zinc ion binding"/>
    <property type="evidence" value="ECO:0007669"/>
    <property type="project" value="UniProtKB-KW"/>
</dbReference>
<reference evidence="3" key="1">
    <citation type="submission" date="2023-12" db="EMBL/GenBank/DDBJ databases">
        <title>Genome assembly of Anisodus tanguticus.</title>
        <authorList>
            <person name="Wang Y.-J."/>
        </authorList>
    </citation>
    <scope>NUCLEOTIDE SEQUENCE</scope>
    <source>
        <strain evidence="3">KB-2021</strain>
        <tissue evidence="3">Leaf</tissue>
    </source>
</reference>
<keyword evidence="1" id="KW-0863">Zinc-finger</keyword>
<evidence type="ECO:0000313" key="4">
    <source>
        <dbReference type="Proteomes" id="UP001291623"/>
    </source>
</evidence>
<evidence type="ECO:0000256" key="1">
    <source>
        <dbReference type="PROSITE-ProRule" id="PRU00325"/>
    </source>
</evidence>
<keyword evidence="1" id="KW-0479">Metal-binding</keyword>
<organism evidence="3 4">
    <name type="scientific">Anisodus tanguticus</name>
    <dbReference type="NCBI Taxonomy" id="243964"/>
    <lineage>
        <taxon>Eukaryota</taxon>
        <taxon>Viridiplantae</taxon>
        <taxon>Streptophyta</taxon>
        <taxon>Embryophyta</taxon>
        <taxon>Tracheophyta</taxon>
        <taxon>Spermatophyta</taxon>
        <taxon>Magnoliopsida</taxon>
        <taxon>eudicotyledons</taxon>
        <taxon>Gunneridae</taxon>
        <taxon>Pentapetalae</taxon>
        <taxon>asterids</taxon>
        <taxon>lamiids</taxon>
        <taxon>Solanales</taxon>
        <taxon>Solanaceae</taxon>
        <taxon>Solanoideae</taxon>
        <taxon>Hyoscyameae</taxon>
        <taxon>Anisodus</taxon>
    </lineage>
</organism>
<dbReference type="InterPro" id="IPR007527">
    <property type="entry name" value="Znf_SWIM"/>
</dbReference>
<dbReference type="EMBL" id="JAVYJV010000017">
    <property type="protein sequence ID" value="KAK4349464.1"/>
    <property type="molecule type" value="Genomic_DNA"/>
</dbReference>
<proteinExistence type="predicted"/>
<keyword evidence="1" id="KW-0862">Zinc</keyword>
<dbReference type="Pfam" id="PF04434">
    <property type="entry name" value="SWIM"/>
    <property type="match status" value="1"/>
</dbReference>
<dbReference type="PROSITE" id="PS50966">
    <property type="entry name" value="ZF_SWIM"/>
    <property type="match status" value="1"/>
</dbReference>
<feature type="domain" description="SWIM-type" evidence="2">
    <location>
        <begin position="91"/>
        <end position="130"/>
    </location>
</feature>
<sequence length="169" mass="18588">MERVNEGDNHSPESDLALVDVDLQMVDAGIIASTSHNNSNEGGNHSGESVLSIGDLDFVQPIEGISNNGVIVYSVRDRSIRSDFSSNPFMFKVKYKDDAIDGQKFDCQCRLFQSLGIPCRHMMTRIVSADDHVRDPHVIRRLGCPRALVNRPYHDRGMTRQAGGGGTTG</sequence>
<accession>A0AAE1V5M7</accession>